<accession>A0A6J4S4J9</accession>
<protein>
    <submittedName>
        <fullName evidence="3">Uncharacterized protein</fullName>
    </submittedName>
</protein>
<reference evidence="3" key="1">
    <citation type="submission" date="2020-02" db="EMBL/GenBank/DDBJ databases">
        <authorList>
            <person name="Meier V. D."/>
        </authorList>
    </citation>
    <scope>NUCLEOTIDE SEQUENCE</scope>
    <source>
        <strain evidence="3">AVDCRST_MAG44</strain>
    </source>
</reference>
<feature type="transmembrane region" description="Helical" evidence="2">
    <location>
        <begin position="98"/>
        <end position="124"/>
    </location>
</feature>
<feature type="region of interest" description="Disordered" evidence="1">
    <location>
        <begin position="124"/>
        <end position="159"/>
    </location>
</feature>
<proteinExistence type="predicted"/>
<organism evidence="3">
    <name type="scientific">uncultured Sphingomonas sp</name>
    <dbReference type="NCBI Taxonomy" id="158754"/>
    <lineage>
        <taxon>Bacteria</taxon>
        <taxon>Pseudomonadati</taxon>
        <taxon>Pseudomonadota</taxon>
        <taxon>Alphaproteobacteria</taxon>
        <taxon>Sphingomonadales</taxon>
        <taxon>Sphingomonadaceae</taxon>
        <taxon>Sphingomonas</taxon>
        <taxon>environmental samples</taxon>
    </lineage>
</organism>
<evidence type="ECO:0000256" key="2">
    <source>
        <dbReference type="SAM" id="Phobius"/>
    </source>
</evidence>
<gene>
    <name evidence="3" type="ORF">AVDCRST_MAG44-113</name>
</gene>
<keyword evidence="2" id="KW-0812">Transmembrane</keyword>
<keyword evidence="2" id="KW-1133">Transmembrane helix</keyword>
<evidence type="ECO:0000256" key="1">
    <source>
        <dbReference type="SAM" id="MobiDB-lite"/>
    </source>
</evidence>
<evidence type="ECO:0000313" key="3">
    <source>
        <dbReference type="EMBL" id="CAA9489148.1"/>
    </source>
</evidence>
<dbReference type="AlphaFoldDB" id="A0A6J4S4J9"/>
<name>A0A6J4S4J9_9SPHN</name>
<feature type="compositionally biased region" description="Basic and acidic residues" evidence="1">
    <location>
        <begin position="150"/>
        <end position="159"/>
    </location>
</feature>
<keyword evidence="2" id="KW-0472">Membrane</keyword>
<dbReference type="EMBL" id="CADCVY010000007">
    <property type="protein sequence ID" value="CAA9489148.1"/>
    <property type="molecule type" value="Genomic_DNA"/>
</dbReference>
<sequence length="159" mass="17165">MTRLVVSSSSTNRARVAGGVRADGRGHGSAGRMGAVQAIAPKRELPTWAGMKKDDVASRPPPRSWVRAEDYVEALVRRRAVRRASGLKPRTQPESPRLWLSTIPFMVLIGGLAVLTLGIIASAWPQPSRPPEQERSAPAAGTASKGWFQEAEKDFKQAG</sequence>